<dbReference type="AlphaFoldDB" id="A0A7E4W2P7"/>
<evidence type="ECO:0000256" key="1">
    <source>
        <dbReference type="ARBA" id="ARBA00022527"/>
    </source>
</evidence>
<keyword evidence="2" id="KW-0808">Transferase</keyword>
<dbReference type="SMART" id="SM00220">
    <property type="entry name" value="S_TKc"/>
    <property type="match status" value="1"/>
</dbReference>
<feature type="cross-link" description="Glycyl lysine isopeptide (Lys-Gly) (interchain with G-Cter in SUMO2)" evidence="10">
    <location>
        <position position="133"/>
    </location>
</feature>
<comment type="catalytic activity">
    <reaction evidence="6">
        <text>L-threonyl-[protein] + ATP = O-phospho-L-threonyl-[protein] + ADP + H(+)</text>
        <dbReference type="Rhea" id="RHEA:46608"/>
        <dbReference type="Rhea" id="RHEA-COMP:11060"/>
        <dbReference type="Rhea" id="RHEA-COMP:11605"/>
        <dbReference type="ChEBI" id="CHEBI:15378"/>
        <dbReference type="ChEBI" id="CHEBI:30013"/>
        <dbReference type="ChEBI" id="CHEBI:30616"/>
        <dbReference type="ChEBI" id="CHEBI:61977"/>
        <dbReference type="ChEBI" id="CHEBI:456216"/>
        <dbReference type="EC" id="2.7.11.1"/>
    </reaction>
</comment>
<dbReference type="GO" id="GO:0005524">
    <property type="term" value="F:ATP binding"/>
    <property type="evidence" value="ECO:0007669"/>
    <property type="project" value="UniProtKB-KW"/>
</dbReference>
<name>A0A7E4W2P7_PANRE</name>
<evidence type="ECO:0000256" key="10">
    <source>
        <dbReference type="PIRSR" id="PIRSR630616-3"/>
    </source>
</evidence>
<evidence type="ECO:0000313" key="13">
    <source>
        <dbReference type="WBParaSite" id="Pan_g6276.t1"/>
    </source>
</evidence>
<evidence type="ECO:0000313" key="12">
    <source>
        <dbReference type="Proteomes" id="UP000492821"/>
    </source>
</evidence>
<reference evidence="13" key="2">
    <citation type="submission" date="2020-10" db="UniProtKB">
        <authorList>
            <consortium name="WormBaseParasite"/>
        </authorList>
    </citation>
    <scope>IDENTIFICATION</scope>
</reference>
<protein>
    <submittedName>
        <fullName evidence="13">Aurora kinase</fullName>
    </submittedName>
</protein>
<dbReference type="SUPFAM" id="SSF56112">
    <property type="entry name" value="Protein kinase-like (PK-like)"/>
    <property type="match status" value="1"/>
</dbReference>
<feature type="domain" description="Protein kinase" evidence="11">
    <location>
        <begin position="11"/>
        <end position="231"/>
    </location>
</feature>
<keyword evidence="12" id="KW-1185">Reference proteome</keyword>
<dbReference type="InterPro" id="IPR011009">
    <property type="entry name" value="Kinase-like_dom_sf"/>
</dbReference>
<accession>A0A7E4W2P7</accession>
<keyword evidence="1" id="KW-0723">Serine/threonine-protein kinase</keyword>
<dbReference type="Proteomes" id="UP000492821">
    <property type="component" value="Unassembled WGS sequence"/>
</dbReference>
<feature type="binding site" evidence="9">
    <location>
        <position position="40"/>
    </location>
    <ligand>
        <name>ATP</name>
        <dbReference type="ChEBI" id="CHEBI:30616"/>
    </ligand>
</feature>
<reference evidence="12" key="1">
    <citation type="journal article" date="2013" name="Genetics">
        <title>The draft genome and transcriptome of Panagrellus redivivus are shaped by the harsh demands of a free-living lifestyle.</title>
        <authorList>
            <person name="Srinivasan J."/>
            <person name="Dillman A.R."/>
            <person name="Macchietto M.G."/>
            <person name="Heikkinen L."/>
            <person name="Lakso M."/>
            <person name="Fracchia K.M."/>
            <person name="Antoshechkin I."/>
            <person name="Mortazavi A."/>
            <person name="Wong G."/>
            <person name="Sternberg P.W."/>
        </authorList>
    </citation>
    <scope>NUCLEOTIDE SEQUENCE [LARGE SCALE GENOMIC DNA]</scope>
    <source>
        <strain evidence="12">MT8872</strain>
    </source>
</reference>
<evidence type="ECO:0000256" key="9">
    <source>
        <dbReference type="PIRSR" id="PIRSR630616-2"/>
    </source>
</evidence>
<evidence type="ECO:0000256" key="4">
    <source>
        <dbReference type="ARBA" id="ARBA00022777"/>
    </source>
</evidence>
<evidence type="ECO:0000256" key="3">
    <source>
        <dbReference type="ARBA" id="ARBA00022741"/>
    </source>
</evidence>
<comment type="catalytic activity">
    <reaction evidence="7">
        <text>L-seryl-[protein] + ATP = O-phospho-L-seryl-[protein] + ADP + H(+)</text>
        <dbReference type="Rhea" id="RHEA:17989"/>
        <dbReference type="Rhea" id="RHEA-COMP:9863"/>
        <dbReference type="Rhea" id="RHEA-COMP:11604"/>
        <dbReference type="ChEBI" id="CHEBI:15378"/>
        <dbReference type="ChEBI" id="CHEBI:29999"/>
        <dbReference type="ChEBI" id="CHEBI:30616"/>
        <dbReference type="ChEBI" id="CHEBI:83421"/>
        <dbReference type="ChEBI" id="CHEBI:456216"/>
        <dbReference type="EC" id="2.7.11.1"/>
    </reaction>
</comment>
<evidence type="ECO:0000256" key="2">
    <source>
        <dbReference type="ARBA" id="ARBA00022679"/>
    </source>
</evidence>
<dbReference type="Gene3D" id="1.10.510.10">
    <property type="entry name" value="Transferase(Phosphotransferase) domain 1"/>
    <property type="match status" value="1"/>
</dbReference>
<evidence type="ECO:0000256" key="7">
    <source>
        <dbReference type="ARBA" id="ARBA00048679"/>
    </source>
</evidence>
<dbReference type="Pfam" id="PF00069">
    <property type="entry name" value="Pkinase"/>
    <property type="match status" value="1"/>
</dbReference>
<evidence type="ECO:0000256" key="5">
    <source>
        <dbReference type="ARBA" id="ARBA00022840"/>
    </source>
</evidence>
<dbReference type="PROSITE" id="PS50011">
    <property type="entry name" value="PROTEIN_KINASE_DOM"/>
    <property type="match status" value="1"/>
</dbReference>
<organism evidence="12 13">
    <name type="scientific">Panagrellus redivivus</name>
    <name type="common">Microworm</name>
    <dbReference type="NCBI Taxonomy" id="6233"/>
    <lineage>
        <taxon>Eukaryota</taxon>
        <taxon>Metazoa</taxon>
        <taxon>Ecdysozoa</taxon>
        <taxon>Nematoda</taxon>
        <taxon>Chromadorea</taxon>
        <taxon>Rhabditida</taxon>
        <taxon>Tylenchina</taxon>
        <taxon>Panagrolaimomorpha</taxon>
        <taxon>Panagrolaimoidea</taxon>
        <taxon>Panagrolaimidae</taxon>
        <taxon>Panagrellus</taxon>
    </lineage>
</organism>
<evidence type="ECO:0000256" key="6">
    <source>
        <dbReference type="ARBA" id="ARBA00047899"/>
    </source>
</evidence>
<feature type="active site" description="Proton acceptor" evidence="8">
    <location>
        <position position="131"/>
    </location>
</feature>
<keyword evidence="4" id="KW-0418">Kinase</keyword>
<sequence>MSAPAFKYEDFDEVLYLGTGSFETISHYTEKTTQQLVAIKVMKKDHFRNQQMLRRKPEFHYHLKHEYIVGLYGFFYDNFMVYLVLEACCPKNLAGILERQKERTVPRASYIADSIGSALQFCHERLLIHRDVKPANILFWDGWKPKLADFGLCVQSFDGRRHTYCGTIDYAAPSLLTLPFKEMSNARKKETIRTGIWKRIELSAFRADRNLQQQVQIFHRRCNTMKQSCNR</sequence>
<feature type="binding site" evidence="9">
    <location>
        <position position="149"/>
    </location>
    <ligand>
        <name>ATP</name>
        <dbReference type="ChEBI" id="CHEBI:30616"/>
    </ligand>
</feature>
<keyword evidence="5 9" id="KW-0067">ATP-binding</keyword>
<proteinExistence type="predicted"/>
<dbReference type="InterPro" id="IPR000719">
    <property type="entry name" value="Prot_kinase_dom"/>
</dbReference>
<evidence type="ECO:0000256" key="8">
    <source>
        <dbReference type="PIRSR" id="PIRSR630616-1"/>
    </source>
</evidence>
<dbReference type="InterPro" id="IPR008271">
    <property type="entry name" value="Ser/Thr_kinase_AS"/>
</dbReference>
<evidence type="ECO:0000259" key="11">
    <source>
        <dbReference type="PROSITE" id="PS50011"/>
    </source>
</evidence>
<dbReference type="InterPro" id="IPR030616">
    <property type="entry name" value="Aur-like"/>
</dbReference>
<dbReference type="PANTHER" id="PTHR24350">
    <property type="entry name" value="SERINE/THREONINE-PROTEIN KINASE IAL-RELATED"/>
    <property type="match status" value="1"/>
</dbReference>
<keyword evidence="3 9" id="KW-0547">Nucleotide-binding</keyword>
<dbReference type="PROSITE" id="PS00108">
    <property type="entry name" value="PROTEIN_KINASE_ST"/>
    <property type="match status" value="1"/>
</dbReference>
<dbReference type="WBParaSite" id="Pan_g6276.t1">
    <property type="protein sequence ID" value="Pan_g6276.t1"/>
    <property type="gene ID" value="Pan_g6276"/>
</dbReference>
<dbReference type="FunFam" id="3.30.200.20:FF:000042">
    <property type="entry name" value="Aurora kinase A"/>
    <property type="match status" value="1"/>
</dbReference>
<dbReference type="GO" id="GO:0004674">
    <property type="term" value="F:protein serine/threonine kinase activity"/>
    <property type="evidence" value="ECO:0007669"/>
    <property type="project" value="UniProtKB-KW"/>
</dbReference>